<dbReference type="SUPFAM" id="SSF55174">
    <property type="entry name" value="Alpha-L RNA-binding motif"/>
    <property type="match status" value="1"/>
</dbReference>
<dbReference type="Pfam" id="PF01479">
    <property type="entry name" value="S4"/>
    <property type="match status" value="1"/>
</dbReference>
<protein>
    <recommendedName>
        <fullName evidence="8">Pseudouridine synthase</fullName>
        <ecNumber evidence="8">5.4.99.-</ecNumber>
    </recommendedName>
</protein>
<comment type="function">
    <text evidence="5">Responsible for synthesis of pseudouridine from uracil at positions 1911, 1915 and 1917 in 23S ribosomal RNA.</text>
</comment>
<dbReference type="Proteomes" id="UP000504724">
    <property type="component" value="Chromosome"/>
</dbReference>
<proteinExistence type="inferred from homology"/>
<reference evidence="10 11" key="1">
    <citation type="submission" date="2020-05" db="EMBL/GenBank/DDBJ databases">
        <title>Thiomicrorhabdus sediminis sp.nov. and Thiomicrorhabdus xiamenensis sp.nov., novel sulfur-oxidizing bacteria isolated from coastal sediment.</title>
        <authorList>
            <person name="Liu X."/>
        </authorList>
    </citation>
    <scope>NUCLEOTIDE SEQUENCE [LARGE SCALE GENOMIC DNA]</scope>
    <source>
        <strain evidence="10 11">G2</strain>
    </source>
</reference>
<dbReference type="CDD" id="cd00165">
    <property type="entry name" value="S4"/>
    <property type="match status" value="1"/>
</dbReference>
<dbReference type="PANTHER" id="PTHR21600">
    <property type="entry name" value="MITOCHONDRIAL RNA PSEUDOURIDINE SYNTHASE"/>
    <property type="match status" value="1"/>
</dbReference>
<dbReference type="RefSeq" id="WP_173285254.1">
    <property type="nucleotide sequence ID" value="NZ_CP054020.1"/>
</dbReference>
<evidence type="ECO:0000256" key="4">
    <source>
        <dbReference type="ARBA" id="ARBA00036882"/>
    </source>
</evidence>
<dbReference type="Gene3D" id="3.30.2350.10">
    <property type="entry name" value="Pseudouridine synthase"/>
    <property type="match status" value="1"/>
</dbReference>
<evidence type="ECO:0000256" key="2">
    <source>
        <dbReference type="ARBA" id="ARBA00022884"/>
    </source>
</evidence>
<dbReference type="PROSITE" id="PS50889">
    <property type="entry name" value="S4"/>
    <property type="match status" value="1"/>
</dbReference>
<feature type="domain" description="RNA-binding S4" evidence="9">
    <location>
        <begin position="17"/>
        <end position="75"/>
    </location>
</feature>
<dbReference type="PROSITE" id="PS01129">
    <property type="entry name" value="PSI_RLU"/>
    <property type="match status" value="1"/>
</dbReference>
<comment type="catalytic activity">
    <reaction evidence="8">
        <text>a uridine in RNA = a pseudouridine in RNA</text>
        <dbReference type="Rhea" id="RHEA:48348"/>
        <dbReference type="Rhea" id="RHEA-COMP:12068"/>
        <dbReference type="Rhea" id="RHEA-COMP:12069"/>
        <dbReference type="ChEBI" id="CHEBI:65314"/>
        <dbReference type="ChEBI" id="CHEBI:65315"/>
    </reaction>
</comment>
<evidence type="ECO:0000313" key="10">
    <source>
        <dbReference type="EMBL" id="QKI89356.1"/>
    </source>
</evidence>
<evidence type="ECO:0000256" key="6">
    <source>
        <dbReference type="PIRSR" id="PIRSR606225-1"/>
    </source>
</evidence>
<dbReference type="InterPro" id="IPR006145">
    <property type="entry name" value="PsdUridine_synth_RsuA/RluA"/>
</dbReference>
<dbReference type="InterPro" id="IPR006225">
    <property type="entry name" value="PsdUridine_synth_RluC/D"/>
</dbReference>
<dbReference type="InterPro" id="IPR036986">
    <property type="entry name" value="S4_RNA-bd_sf"/>
</dbReference>
<comment type="catalytic activity">
    <reaction evidence="4">
        <text>uridine(1911/1915/1917) in 23S rRNA = pseudouridine(1911/1915/1917) in 23S rRNA</text>
        <dbReference type="Rhea" id="RHEA:42524"/>
        <dbReference type="Rhea" id="RHEA-COMP:10097"/>
        <dbReference type="Rhea" id="RHEA-COMP:10098"/>
        <dbReference type="ChEBI" id="CHEBI:65314"/>
        <dbReference type="ChEBI" id="CHEBI:65315"/>
        <dbReference type="EC" id="5.4.99.23"/>
    </reaction>
</comment>
<dbReference type="SMART" id="SM00363">
    <property type="entry name" value="S4"/>
    <property type="match status" value="1"/>
</dbReference>
<dbReference type="GO" id="GO:0003723">
    <property type="term" value="F:RNA binding"/>
    <property type="evidence" value="ECO:0007669"/>
    <property type="project" value="UniProtKB-KW"/>
</dbReference>
<evidence type="ECO:0000256" key="5">
    <source>
        <dbReference type="ARBA" id="ARBA00056072"/>
    </source>
</evidence>
<dbReference type="SUPFAM" id="SSF55120">
    <property type="entry name" value="Pseudouridine synthase"/>
    <property type="match status" value="1"/>
</dbReference>
<dbReference type="CDD" id="cd02869">
    <property type="entry name" value="PseudoU_synth_RluA_like"/>
    <property type="match status" value="1"/>
</dbReference>
<dbReference type="AlphaFoldDB" id="A0A7D4P4M4"/>
<accession>A0A7D4P4M4</accession>
<evidence type="ECO:0000256" key="8">
    <source>
        <dbReference type="RuleBase" id="RU362028"/>
    </source>
</evidence>
<name>A0A7D4P4M4_9GAMM</name>
<evidence type="ECO:0000256" key="7">
    <source>
        <dbReference type="PROSITE-ProRule" id="PRU00182"/>
    </source>
</evidence>
<dbReference type="Gene3D" id="3.10.290.10">
    <property type="entry name" value="RNA-binding S4 domain"/>
    <property type="match status" value="1"/>
</dbReference>
<dbReference type="NCBIfam" id="TIGR00005">
    <property type="entry name" value="rluA_subfam"/>
    <property type="match status" value="1"/>
</dbReference>
<feature type="active site" evidence="6">
    <location>
        <position position="138"/>
    </location>
</feature>
<gene>
    <name evidence="10" type="primary">rluD</name>
    <name evidence="10" type="ORF">HQN79_07150</name>
</gene>
<dbReference type="Pfam" id="PF00849">
    <property type="entry name" value="PseudoU_synth_2"/>
    <property type="match status" value="1"/>
</dbReference>
<dbReference type="PANTHER" id="PTHR21600:SF44">
    <property type="entry name" value="RIBOSOMAL LARGE SUBUNIT PSEUDOURIDINE SYNTHASE D"/>
    <property type="match status" value="1"/>
</dbReference>
<evidence type="ECO:0000313" key="11">
    <source>
        <dbReference type="Proteomes" id="UP000504724"/>
    </source>
</evidence>
<keyword evidence="11" id="KW-1185">Reference proteome</keyword>
<dbReference type="InterPro" id="IPR002942">
    <property type="entry name" value="S4_RNA-bd"/>
</dbReference>
<keyword evidence="3 8" id="KW-0413">Isomerase</keyword>
<dbReference type="InterPro" id="IPR020103">
    <property type="entry name" value="PsdUridine_synth_cat_dom_sf"/>
</dbReference>
<keyword evidence="2 7" id="KW-0694">RNA-binding</keyword>
<dbReference type="EMBL" id="CP054020">
    <property type="protein sequence ID" value="QKI89356.1"/>
    <property type="molecule type" value="Genomic_DNA"/>
</dbReference>
<dbReference type="EC" id="5.4.99.-" evidence="8"/>
<dbReference type="FunFam" id="3.30.2350.10:FF:000006">
    <property type="entry name" value="Pseudouridine synthase"/>
    <property type="match status" value="1"/>
</dbReference>
<evidence type="ECO:0000256" key="1">
    <source>
        <dbReference type="ARBA" id="ARBA00010876"/>
    </source>
</evidence>
<organism evidence="10 11">
    <name type="scientific">Thiomicrorhabdus xiamenensis</name>
    <dbReference type="NCBI Taxonomy" id="2739063"/>
    <lineage>
        <taxon>Bacteria</taxon>
        <taxon>Pseudomonadati</taxon>
        <taxon>Pseudomonadota</taxon>
        <taxon>Gammaproteobacteria</taxon>
        <taxon>Thiotrichales</taxon>
        <taxon>Piscirickettsiaceae</taxon>
        <taxon>Thiomicrorhabdus</taxon>
    </lineage>
</organism>
<dbReference type="KEGG" id="txa:HQN79_07150"/>
<sequence>MSRETIQIQIPDGAIGQRLDAILSQQLPDYSRNRIQQWIKDGRVTIDGTVCKKPRQALLGGEKAEIDAVLEDSTQVEAQQISLNIVYEDDAIMIINKPVGLVVHPGAGNPDGTLMNALLFHNPALREVPRAGIVHRLDKDTSGLMVVAKTVGAQTHLVEQLQRHAVERIYDAVVVGNLNQGGTIDKPIGRSPSDRKKMAVRAAGGKPAVTHYRVLEHFRAHTRIRVKLETGRTHQIRVHMSNLGYPLVGDPVYGKRFRIPKRMDPEFVEYLRHFHRQALHAGALSLTHPVSGKVMKWKAPMPDDMLELVDILREDIELFHEQQLGYDEYDYDNGVEVEWVTDDDIPDY</sequence>
<evidence type="ECO:0000259" key="9">
    <source>
        <dbReference type="SMART" id="SM00363"/>
    </source>
</evidence>
<dbReference type="GO" id="GO:0160140">
    <property type="term" value="F:23S rRNA pseudouridine(1911/1915/1917) synthase activity"/>
    <property type="evidence" value="ECO:0007669"/>
    <property type="project" value="UniProtKB-EC"/>
</dbReference>
<dbReference type="InterPro" id="IPR050188">
    <property type="entry name" value="RluA_PseudoU_synthase"/>
</dbReference>
<dbReference type="InterPro" id="IPR006224">
    <property type="entry name" value="PsdUridine_synth_RluA-like_CS"/>
</dbReference>
<dbReference type="GO" id="GO:0000455">
    <property type="term" value="P:enzyme-directed rRNA pseudouridine synthesis"/>
    <property type="evidence" value="ECO:0007669"/>
    <property type="project" value="UniProtKB-ARBA"/>
</dbReference>
<evidence type="ECO:0000256" key="3">
    <source>
        <dbReference type="ARBA" id="ARBA00023235"/>
    </source>
</evidence>
<dbReference type="NCBIfam" id="NF008385">
    <property type="entry name" value="PRK11180.1"/>
    <property type="match status" value="1"/>
</dbReference>
<comment type="similarity">
    <text evidence="1 8">Belongs to the pseudouridine synthase RluA family.</text>
</comment>